<reference evidence="1" key="1">
    <citation type="journal article" date="2017" name="Nature">
        <title>The sunflower genome provides insights into oil metabolism, flowering and Asterid evolution.</title>
        <authorList>
            <person name="Badouin H."/>
            <person name="Gouzy J."/>
            <person name="Grassa C.J."/>
            <person name="Murat F."/>
            <person name="Staton S.E."/>
            <person name="Cottret L."/>
            <person name="Lelandais-Briere C."/>
            <person name="Owens G.L."/>
            <person name="Carrere S."/>
            <person name="Mayjonade B."/>
            <person name="Legrand L."/>
            <person name="Gill N."/>
            <person name="Kane N.C."/>
            <person name="Bowers J.E."/>
            <person name="Hubner S."/>
            <person name="Bellec A."/>
            <person name="Berard A."/>
            <person name="Berges H."/>
            <person name="Blanchet N."/>
            <person name="Boniface M.C."/>
            <person name="Brunel D."/>
            <person name="Catrice O."/>
            <person name="Chaidir N."/>
            <person name="Claudel C."/>
            <person name="Donnadieu C."/>
            <person name="Faraut T."/>
            <person name="Fievet G."/>
            <person name="Helmstetter N."/>
            <person name="King M."/>
            <person name="Knapp S.J."/>
            <person name="Lai Z."/>
            <person name="Le Paslier M.C."/>
            <person name="Lippi Y."/>
            <person name="Lorenzon L."/>
            <person name="Mandel J.R."/>
            <person name="Marage G."/>
            <person name="Marchand G."/>
            <person name="Marquand E."/>
            <person name="Bret-Mestries E."/>
            <person name="Morien E."/>
            <person name="Nambeesan S."/>
            <person name="Nguyen T."/>
            <person name="Pegot-Espagnet P."/>
            <person name="Pouilly N."/>
            <person name="Raftis F."/>
            <person name="Sallet E."/>
            <person name="Schiex T."/>
            <person name="Thomas J."/>
            <person name="Vandecasteele C."/>
            <person name="Vares D."/>
            <person name="Vear F."/>
            <person name="Vautrin S."/>
            <person name="Crespi M."/>
            <person name="Mangin B."/>
            <person name="Burke J.M."/>
            <person name="Salse J."/>
            <person name="Munos S."/>
            <person name="Vincourt P."/>
            <person name="Rieseberg L.H."/>
            <person name="Langlade N.B."/>
        </authorList>
    </citation>
    <scope>NUCLEOTIDE SEQUENCE</scope>
    <source>
        <tissue evidence="1">Leaves</tissue>
    </source>
</reference>
<name>A0A9K3JF48_HELAN</name>
<sequence length="62" mass="6937">MKEMKSMAVGFCNCGVTAVHGCRRCYSKITNWLLRACYNYGICTTKWINLKQIPAGLDGTTD</sequence>
<reference evidence="1" key="2">
    <citation type="submission" date="2020-06" db="EMBL/GenBank/DDBJ databases">
        <title>Helianthus annuus Genome sequencing and assembly Release 2.</title>
        <authorList>
            <person name="Gouzy J."/>
            <person name="Langlade N."/>
            <person name="Munos S."/>
        </authorList>
    </citation>
    <scope>NUCLEOTIDE SEQUENCE</scope>
    <source>
        <tissue evidence="1">Leaves</tissue>
    </source>
</reference>
<proteinExistence type="predicted"/>
<evidence type="ECO:0000313" key="2">
    <source>
        <dbReference type="Proteomes" id="UP000215914"/>
    </source>
</evidence>
<keyword evidence="2" id="KW-1185">Reference proteome</keyword>
<dbReference type="EMBL" id="MNCJ02000318">
    <property type="protein sequence ID" value="KAF5813834.1"/>
    <property type="molecule type" value="Genomic_DNA"/>
</dbReference>
<accession>A0A9K3JF48</accession>
<evidence type="ECO:0000313" key="1">
    <source>
        <dbReference type="EMBL" id="KAF5813834.1"/>
    </source>
</evidence>
<dbReference type="AlphaFoldDB" id="A0A9K3JF48"/>
<organism evidence="1 2">
    <name type="scientific">Helianthus annuus</name>
    <name type="common">Common sunflower</name>
    <dbReference type="NCBI Taxonomy" id="4232"/>
    <lineage>
        <taxon>Eukaryota</taxon>
        <taxon>Viridiplantae</taxon>
        <taxon>Streptophyta</taxon>
        <taxon>Embryophyta</taxon>
        <taxon>Tracheophyta</taxon>
        <taxon>Spermatophyta</taxon>
        <taxon>Magnoliopsida</taxon>
        <taxon>eudicotyledons</taxon>
        <taxon>Gunneridae</taxon>
        <taxon>Pentapetalae</taxon>
        <taxon>asterids</taxon>
        <taxon>campanulids</taxon>
        <taxon>Asterales</taxon>
        <taxon>Asteraceae</taxon>
        <taxon>Asteroideae</taxon>
        <taxon>Heliantheae alliance</taxon>
        <taxon>Heliantheae</taxon>
        <taxon>Helianthus</taxon>
    </lineage>
</organism>
<dbReference type="Gramene" id="mRNA:HanXRQr2_Chr03g0103401">
    <property type="protein sequence ID" value="mRNA:HanXRQr2_Chr03g0103401"/>
    <property type="gene ID" value="HanXRQr2_Chr03g0103401"/>
</dbReference>
<protein>
    <submittedName>
        <fullName evidence="1">Uncharacterized protein</fullName>
    </submittedName>
</protein>
<dbReference type="Proteomes" id="UP000215914">
    <property type="component" value="Unassembled WGS sequence"/>
</dbReference>
<comment type="caution">
    <text evidence="1">The sequence shown here is derived from an EMBL/GenBank/DDBJ whole genome shotgun (WGS) entry which is preliminary data.</text>
</comment>
<gene>
    <name evidence="1" type="ORF">HanXRQr2_Chr03g0103401</name>
</gene>